<dbReference type="InterPro" id="IPR011990">
    <property type="entry name" value="TPR-like_helical_dom_sf"/>
</dbReference>
<dbReference type="STRING" id="966.BTA35_0208030"/>
<feature type="chain" id="PRO_5012775009" description="DUF560 domain-containing protein" evidence="1">
    <location>
        <begin position="21"/>
        <end position="466"/>
    </location>
</feature>
<evidence type="ECO:0000256" key="1">
    <source>
        <dbReference type="SAM" id="SignalP"/>
    </source>
</evidence>
<name>A0A1T1HAX1_OCELI</name>
<dbReference type="Gene3D" id="1.25.40.10">
    <property type="entry name" value="Tetratricopeptide repeat domain"/>
    <property type="match status" value="1"/>
</dbReference>
<organism evidence="2 3">
    <name type="scientific">Oceanospirillum linum</name>
    <dbReference type="NCBI Taxonomy" id="966"/>
    <lineage>
        <taxon>Bacteria</taxon>
        <taxon>Pseudomonadati</taxon>
        <taxon>Pseudomonadota</taxon>
        <taxon>Gammaproteobacteria</taxon>
        <taxon>Oceanospirillales</taxon>
        <taxon>Oceanospirillaceae</taxon>
        <taxon>Oceanospirillum</taxon>
    </lineage>
</organism>
<dbReference type="Proteomes" id="UP000190064">
    <property type="component" value="Unassembled WGS sequence"/>
</dbReference>
<evidence type="ECO:0000313" key="3">
    <source>
        <dbReference type="Proteomes" id="UP000190064"/>
    </source>
</evidence>
<proteinExistence type="predicted"/>
<dbReference type="AlphaFoldDB" id="A0A1T1HAX1"/>
<protein>
    <recommendedName>
        <fullName evidence="4">DUF560 domain-containing protein</fullName>
    </recommendedName>
</protein>
<comment type="caution">
    <text evidence="2">The sequence shown here is derived from an EMBL/GenBank/DDBJ whole genome shotgun (WGS) entry which is preliminary data.</text>
</comment>
<keyword evidence="1" id="KW-0732">Signal</keyword>
<dbReference type="SUPFAM" id="SSF48452">
    <property type="entry name" value="TPR-like"/>
    <property type="match status" value="1"/>
</dbReference>
<reference evidence="2" key="1">
    <citation type="submission" date="2017-02" db="EMBL/GenBank/DDBJ databases">
        <title>Draft Genome Sequence of the Salt Water Bacterium Oceanospirillum linum ATCC 11336.</title>
        <authorList>
            <person name="Trachtenberg A.M."/>
            <person name="Carney J.G."/>
            <person name="Linnane J.D."/>
            <person name="Rheaume B.A."/>
            <person name="Pitts N.L."/>
            <person name="Mykles D.L."/>
            <person name="Maclea K.S."/>
        </authorList>
    </citation>
    <scope>NUCLEOTIDE SEQUENCE [LARGE SCALE GENOMIC DNA]</scope>
    <source>
        <strain evidence="2">ATCC 11336</strain>
    </source>
</reference>
<evidence type="ECO:0000313" key="2">
    <source>
        <dbReference type="EMBL" id="OOV86962.1"/>
    </source>
</evidence>
<feature type="signal peptide" evidence="1">
    <location>
        <begin position="1"/>
        <end position="20"/>
    </location>
</feature>
<evidence type="ECO:0008006" key="4">
    <source>
        <dbReference type="Google" id="ProtNLM"/>
    </source>
</evidence>
<sequence length="466" mass="53156">MPFSFILFLVLWLVPLSVSAAPVRNPGPQLLNHDQCQSIVQQVFTLSASESSPGARWEKRFQLLKPYKSACYQHGDFLSVMGAAELNNHRLYDAQDTLERVLMLNPNHGDAMINYAQVLNLLGHTFAAYDLNQQLLKRKDLPPEVADFVSRRDQLWASRFSRTDIRLTTALGYDSNLNTAADLSSLTLGNSATLVLDEESQPVSGTVFNLNASVKRATALDDGMRLWQGSLYTRTGAEERLQESRYRHDQQQLDLHYKRLYYTRGRHSQKQPTLAWGLTGRQFWYNGSSLYQSLDLLLEQRQPLNATWADCRIESEFRLSRQHYPGDRSQDALDHKLQGGLECQITPQFMLYSQVSIAFNRALNDRTGGNRQIKDLVLAGQYRQQKRLWSLSGRFAHTADQSGYSAQLDNGNPRSQRSLQVTGQLRQILSGDLALEFSLTRLVQKSNIVLFEYDAERVSLALDWRF</sequence>
<keyword evidence="3" id="KW-1185">Reference proteome</keyword>
<accession>A0A1T1HAX1</accession>
<dbReference type="EMBL" id="MTSD02000003">
    <property type="protein sequence ID" value="OOV86962.1"/>
    <property type="molecule type" value="Genomic_DNA"/>
</dbReference>
<gene>
    <name evidence="2" type="ORF">BTA35_0208030</name>
</gene>